<comment type="similarity">
    <text evidence="2">Belongs to the autoinducer-2 exporter (AI-2E) (TC 2.A.86) family.</text>
</comment>
<dbReference type="OrthoDB" id="5792512at2"/>
<dbReference type="PRINTS" id="PR00173">
    <property type="entry name" value="EDTRNSPORT"/>
</dbReference>
<keyword evidence="6 8" id="KW-1133">Transmembrane helix</keyword>
<dbReference type="PANTHER" id="PTHR21716:SF53">
    <property type="entry name" value="PERMEASE PERM-RELATED"/>
    <property type="match status" value="1"/>
</dbReference>
<keyword evidence="7 8" id="KW-0472">Membrane</keyword>
<gene>
    <name evidence="9" type="ORF">E2L05_10700</name>
</gene>
<evidence type="ECO:0000256" key="6">
    <source>
        <dbReference type="ARBA" id="ARBA00022989"/>
    </source>
</evidence>
<dbReference type="InterPro" id="IPR002549">
    <property type="entry name" value="AI-2E-like"/>
</dbReference>
<accession>A0A4R6ATA1</accession>
<sequence>MALPARQQAKFWGLAAGLLLVTLWLLGDVLLPFILGSAIAYLLDPLADRLERAGLSRVLSTVVITVFILLVGILLLLLVVPTLIRQAIDLAETAPELARNLLAFFQARFPRLMEHSATLSETIPGLGDTIREKGVAVLNSVLTSAMSLVNIVVLIFIVPVVSFYMLIDWDNMVARVDDLIPLDHAPVVRKLASQIDKTLASFIRGQGLVCLIQGTFYSVALMLAGLNFGLVVGAVAGLISFIPYVGALVGGALAIGLAIFQFWNDPVMIALVGGIFLFGQLVEGNILTPKLVGGSVGLHPVWLLLALSIFGSLFGFVGMLVAVPVSASIGVIVRFLISEYRSGRLYLGIKALERDPALQGDDVQGGDDPAKP</sequence>
<feature type="transmembrane region" description="Helical" evidence="8">
    <location>
        <begin position="214"/>
        <end position="235"/>
    </location>
</feature>
<dbReference type="Pfam" id="PF01594">
    <property type="entry name" value="AI-2E_transport"/>
    <property type="match status" value="1"/>
</dbReference>
<keyword evidence="4" id="KW-1003">Cell membrane</keyword>
<dbReference type="EMBL" id="SMZO01000021">
    <property type="protein sequence ID" value="TDL87801.1"/>
    <property type="molecule type" value="Genomic_DNA"/>
</dbReference>
<keyword evidence="10" id="KW-1185">Reference proteome</keyword>
<dbReference type="AlphaFoldDB" id="A0A4R6ATA1"/>
<evidence type="ECO:0000256" key="1">
    <source>
        <dbReference type="ARBA" id="ARBA00004651"/>
    </source>
</evidence>
<feature type="transmembrane region" description="Helical" evidence="8">
    <location>
        <begin position="12"/>
        <end position="43"/>
    </location>
</feature>
<comment type="subcellular location">
    <subcellularLocation>
        <location evidence="1">Cell membrane</location>
        <topology evidence="1">Multi-pass membrane protein</topology>
    </subcellularLocation>
</comment>
<dbReference type="RefSeq" id="WP_133342905.1">
    <property type="nucleotide sequence ID" value="NZ_SMZO01000021.1"/>
</dbReference>
<name>A0A4R6ATA1_9RHOB</name>
<organism evidence="9 10">
    <name type="scientific">Meridianimarinicoccus aquatilis</name>
    <dbReference type="NCBI Taxonomy" id="2552766"/>
    <lineage>
        <taxon>Bacteria</taxon>
        <taxon>Pseudomonadati</taxon>
        <taxon>Pseudomonadota</taxon>
        <taxon>Alphaproteobacteria</taxon>
        <taxon>Rhodobacterales</taxon>
        <taxon>Paracoccaceae</taxon>
        <taxon>Meridianimarinicoccus</taxon>
    </lineage>
</organism>
<feature type="transmembrane region" description="Helical" evidence="8">
    <location>
        <begin position="307"/>
        <end position="337"/>
    </location>
</feature>
<comment type="caution">
    <text evidence="9">The sequence shown here is derived from an EMBL/GenBank/DDBJ whole genome shotgun (WGS) entry which is preliminary data.</text>
</comment>
<dbReference type="GO" id="GO:0005886">
    <property type="term" value="C:plasma membrane"/>
    <property type="evidence" value="ECO:0007669"/>
    <property type="project" value="UniProtKB-SubCell"/>
</dbReference>
<evidence type="ECO:0000256" key="7">
    <source>
        <dbReference type="ARBA" id="ARBA00023136"/>
    </source>
</evidence>
<dbReference type="Proteomes" id="UP000294562">
    <property type="component" value="Unassembled WGS sequence"/>
</dbReference>
<feature type="transmembrane region" description="Helical" evidence="8">
    <location>
        <begin position="267"/>
        <end position="287"/>
    </location>
</feature>
<evidence type="ECO:0000256" key="4">
    <source>
        <dbReference type="ARBA" id="ARBA00022475"/>
    </source>
</evidence>
<feature type="transmembrane region" description="Helical" evidence="8">
    <location>
        <begin position="55"/>
        <end position="80"/>
    </location>
</feature>
<proteinExistence type="inferred from homology"/>
<feature type="transmembrane region" description="Helical" evidence="8">
    <location>
        <begin position="241"/>
        <end position="260"/>
    </location>
</feature>
<protein>
    <submittedName>
        <fullName evidence="9">AI-2E family transporter</fullName>
    </submittedName>
</protein>
<keyword evidence="5 8" id="KW-0812">Transmembrane</keyword>
<evidence type="ECO:0000256" key="8">
    <source>
        <dbReference type="SAM" id="Phobius"/>
    </source>
</evidence>
<dbReference type="PANTHER" id="PTHR21716">
    <property type="entry name" value="TRANSMEMBRANE PROTEIN"/>
    <property type="match status" value="1"/>
</dbReference>
<evidence type="ECO:0000256" key="2">
    <source>
        <dbReference type="ARBA" id="ARBA00009773"/>
    </source>
</evidence>
<reference evidence="9 10" key="1">
    <citation type="submission" date="2019-03" db="EMBL/GenBank/DDBJ databases">
        <title>Rhodobacteraceae bacterium SM1902, a new member of the family Rhodobacteraceae isolated from Yantai.</title>
        <authorList>
            <person name="Sun Y."/>
        </authorList>
    </citation>
    <scope>NUCLEOTIDE SEQUENCE [LARGE SCALE GENOMIC DNA]</scope>
    <source>
        <strain evidence="9 10">SM1902</strain>
    </source>
</reference>
<evidence type="ECO:0000256" key="5">
    <source>
        <dbReference type="ARBA" id="ARBA00022692"/>
    </source>
</evidence>
<feature type="transmembrane region" description="Helical" evidence="8">
    <location>
        <begin position="148"/>
        <end position="167"/>
    </location>
</feature>
<evidence type="ECO:0000313" key="10">
    <source>
        <dbReference type="Proteomes" id="UP000294562"/>
    </source>
</evidence>
<dbReference type="GO" id="GO:0055085">
    <property type="term" value="P:transmembrane transport"/>
    <property type="evidence" value="ECO:0007669"/>
    <property type="project" value="TreeGrafter"/>
</dbReference>
<evidence type="ECO:0000313" key="9">
    <source>
        <dbReference type="EMBL" id="TDL87801.1"/>
    </source>
</evidence>
<keyword evidence="3" id="KW-0813">Transport</keyword>
<evidence type="ECO:0000256" key="3">
    <source>
        <dbReference type="ARBA" id="ARBA00022448"/>
    </source>
</evidence>